<keyword evidence="5" id="KW-1185">Reference proteome</keyword>
<dbReference type="OrthoDB" id="9789603at2"/>
<feature type="domain" description="N-acetyltransferase" evidence="3">
    <location>
        <begin position="3"/>
        <end position="152"/>
    </location>
</feature>
<organism evidence="4 5">
    <name type="scientific">Aureicoccus marinus</name>
    <dbReference type="NCBI Taxonomy" id="754435"/>
    <lineage>
        <taxon>Bacteria</taxon>
        <taxon>Pseudomonadati</taxon>
        <taxon>Bacteroidota</taxon>
        <taxon>Flavobacteriia</taxon>
        <taxon>Flavobacteriales</taxon>
        <taxon>Flavobacteriaceae</taxon>
        <taxon>Aureicoccus</taxon>
    </lineage>
</organism>
<name>A0A2S7T871_9FLAO</name>
<proteinExistence type="predicted"/>
<evidence type="ECO:0000259" key="3">
    <source>
        <dbReference type="PROSITE" id="PS51186"/>
    </source>
</evidence>
<dbReference type="RefSeq" id="WP_105001801.1">
    <property type="nucleotide sequence ID" value="NZ_MQVX01000001.1"/>
</dbReference>
<dbReference type="GO" id="GO:0016747">
    <property type="term" value="F:acyltransferase activity, transferring groups other than amino-acyl groups"/>
    <property type="evidence" value="ECO:0007669"/>
    <property type="project" value="InterPro"/>
</dbReference>
<reference evidence="5" key="1">
    <citation type="submission" date="2016-11" db="EMBL/GenBank/DDBJ databases">
        <title>Trade-off between light-utilization and light-protection in marine flavobacteria.</title>
        <authorList>
            <person name="Kumagai Y."/>
            <person name="Yoshizawa S."/>
            <person name="Kogure K."/>
        </authorList>
    </citation>
    <scope>NUCLEOTIDE SEQUENCE [LARGE SCALE GENOMIC DNA]</scope>
    <source>
        <strain evidence="5">SG-18</strain>
    </source>
</reference>
<dbReference type="SUPFAM" id="SSF55729">
    <property type="entry name" value="Acyl-CoA N-acyltransferases (Nat)"/>
    <property type="match status" value="1"/>
</dbReference>
<dbReference type="InterPro" id="IPR000182">
    <property type="entry name" value="GNAT_dom"/>
</dbReference>
<dbReference type="InterPro" id="IPR050832">
    <property type="entry name" value="Bact_Acetyltransf"/>
</dbReference>
<accession>A0A2S7T871</accession>
<evidence type="ECO:0000256" key="1">
    <source>
        <dbReference type="ARBA" id="ARBA00022679"/>
    </source>
</evidence>
<dbReference type="PANTHER" id="PTHR43877">
    <property type="entry name" value="AMINOALKYLPHOSPHONATE N-ACETYLTRANSFERASE-RELATED-RELATED"/>
    <property type="match status" value="1"/>
</dbReference>
<keyword evidence="2" id="KW-0012">Acyltransferase</keyword>
<dbReference type="AlphaFoldDB" id="A0A2S7T871"/>
<evidence type="ECO:0000256" key="2">
    <source>
        <dbReference type="ARBA" id="ARBA00023315"/>
    </source>
</evidence>
<protein>
    <submittedName>
        <fullName evidence="4">GNAT family N-acetyltransferase</fullName>
    </submittedName>
</protein>
<dbReference type="PANTHER" id="PTHR43877:SF2">
    <property type="entry name" value="AMINOALKYLPHOSPHONATE N-ACETYLTRANSFERASE-RELATED"/>
    <property type="match status" value="1"/>
</dbReference>
<dbReference type="InterPro" id="IPR016181">
    <property type="entry name" value="Acyl_CoA_acyltransferase"/>
</dbReference>
<gene>
    <name evidence="4" type="ORF">BST99_10690</name>
</gene>
<keyword evidence="1 4" id="KW-0808">Transferase</keyword>
<dbReference type="PROSITE" id="PS51186">
    <property type="entry name" value="GNAT"/>
    <property type="match status" value="1"/>
</dbReference>
<dbReference type="Pfam" id="PF00583">
    <property type="entry name" value="Acetyltransf_1"/>
    <property type="match status" value="1"/>
</dbReference>
<dbReference type="EMBL" id="MQVX01000001">
    <property type="protein sequence ID" value="PQJ16130.1"/>
    <property type="molecule type" value="Genomic_DNA"/>
</dbReference>
<dbReference type="CDD" id="cd04301">
    <property type="entry name" value="NAT_SF"/>
    <property type="match status" value="1"/>
</dbReference>
<sequence>MITRYEQALESDVQAIVDLLAADPLGSQREGLAPDLHQKYQSAFQRIDQDSNQELWTVKSEEGEVIGCFQLSFLQYLTYQGGLRAQIEGVRLKESVRGQGLGQEMFEWAIARSKEKGAHLLQLTTDKKRPEALKFYQKLGFVASHEGMKLHF</sequence>
<evidence type="ECO:0000313" key="4">
    <source>
        <dbReference type="EMBL" id="PQJ16130.1"/>
    </source>
</evidence>
<dbReference type="Gene3D" id="3.40.630.30">
    <property type="match status" value="1"/>
</dbReference>
<evidence type="ECO:0000313" key="5">
    <source>
        <dbReference type="Proteomes" id="UP000239366"/>
    </source>
</evidence>
<comment type="caution">
    <text evidence="4">The sequence shown here is derived from an EMBL/GenBank/DDBJ whole genome shotgun (WGS) entry which is preliminary data.</text>
</comment>
<dbReference type="Proteomes" id="UP000239366">
    <property type="component" value="Unassembled WGS sequence"/>
</dbReference>